<keyword evidence="3" id="KW-1185">Reference proteome</keyword>
<feature type="region of interest" description="Disordered" evidence="1">
    <location>
        <begin position="45"/>
        <end position="73"/>
    </location>
</feature>
<gene>
    <name evidence="2" type="ORF">JZ751_013825</name>
</gene>
<dbReference type="Proteomes" id="UP000824540">
    <property type="component" value="Unassembled WGS sequence"/>
</dbReference>
<reference evidence="2" key="1">
    <citation type="thesis" date="2021" institute="BYU ScholarsArchive" country="Provo, UT, USA">
        <title>Applications of and Algorithms for Genome Assembly and Genomic Analyses with an Emphasis on Marine Teleosts.</title>
        <authorList>
            <person name="Pickett B.D."/>
        </authorList>
    </citation>
    <scope>NUCLEOTIDE SEQUENCE</scope>
    <source>
        <strain evidence="2">HI-2016</strain>
    </source>
</reference>
<dbReference type="AlphaFoldDB" id="A0A8T2NU23"/>
<organism evidence="2 3">
    <name type="scientific">Albula glossodonta</name>
    <name type="common">roundjaw bonefish</name>
    <dbReference type="NCBI Taxonomy" id="121402"/>
    <lineage>
        <taxon>Eukaryota</taxon>
        <taxon>Metazoa</taxon>
        <taxon>Chordata</taxon>
        <taxon>Craniata</taxon>
        <taxon>Vertebrata</taxon>
        <taxon>Euteleostomi</taxon>
        <taxon>Actinopterygii</taxon>
        <taxon>Neopterygii</taxon>
        <taxon>Teleostei</taxon>
        <taxon>Albuliformes</taxon>
        <taxon>Albulidae</taxon>
        <taxon>Albula</taxon>
    </lineage>
</organism>
<evidence type="ECO:0000313" key="2">
    <source>
        <dbReference type="EMBL" id="KAG9343654.1"/>
    </source>
</evidence>
<accession>A0A8T2NU23</accession>
<evidence type="ECO:0000313" key="3">
    <source>
        <dbReference type="Proteomes" id="UP000824540"/>
    </source>
</evidence>
<dbReference type="EMBL" id="JAFBMS010000023">
    <property type="protein sequence ID" value="KAG9343654.1"/>
    <property type="molecule type" value="Genomic_DNA"/>
</dbReference>
<comment type="caution">
    <text evidence="2">The sequence shown here is derived from an EMBL/GenBank/DDBJ whole genome shotgun (WGS) entry which is preliminary data.</text>
</comment>
<evidence type="ECO:0000256" key="1">
    <source>
        <dbReference type="SAM" id="MobiDB-lite"/>
    </source>
</evidence>
<protein>
    <submittedName>
        <fullName evidence="2">Uncharacterized protein</fullName>
    </submittedName>
</protein>
<proteinExistence type="predicted"/>
<feature type="region of interest" description="Disordered" evidence="1">
    <location>
        <begin position="233"/>
        <end position="254"/>
    </location>
</feature>
<name>A0A8T2NU23_9TELE</name>
<sequence length="321" mass="35104">MCAVLQVIHIQVRTSRGVISQPMACWGDVASVSFSLNLSDMPSQQSAGLQLSHGERVDPVISPRATPSEGPRDVSSTQEFLVVYSMNGTLRNRGALPVISLQPLWKNVAGRFRPRRGRGGDKPVEKMNAAQPQREFGLTTVEQSGAHRPGNIALRLASRGARSDFRFFIVFRLLTNLPVPRKEPSSPLSGTFQVRLPKTLNVEEDGRYNRFERPFLRDGKFLAGSAAGSQILERDPEPPFDRNGVWGGGRVRVRGPPAVRRQTRTKRDKSVLSENALLLCSAVIGRASSALQTAAVAACGVVPFPCAWKRRAQSVSGRARS</sequence>